<evidence type="ECO:0000313" key="2">
    <source>
        <dbReference type="Proteomes" id="UP000327493"/>
    </source>
</evidence>
<organism evidence="1 2">
    <name type="scientific">Etheostoma spectabile</name>
    <name type="common">orangethroat darter</name>
    <dbReference type="NCBI Taxonomy" id="54343"/>
    <lineage>
        <taxon>Eukaryota</taxon>
        <taxon>Metazoa</taxon>
        <taxon>Chordata</taxon>
        <taxon>Craniata</taxon>
        <taxon>Vertebrata</taxon>
        <taxon>Euteleostomi</taxon>
        <taxon>Actinopterygii</taxon>
        <taxon>Neopterygii</taxon>
        <taxon>Teleostei</taxon>
        <taxon>Neoteleostei</taxon>
        <taxon>Acanthomorphata</taxon>
        <taxon>Eupercaria</taxon>
        <taxon>Perciformes</taxon>
        <taxon>Percoidei</taxon>
        <taxon>Percidae</taxon>
        <taxon>Etheostomatinae</taxon>
        <taxon>Etheostoma</taxon>
    </lineage>
</organism>
<dbReference type="Proteomes" id="UP000327493">
    <property type="component" value="Chromosome 19"/>
</dbReference>
<sequence>MSDDISAAPEVRAALESNRHQQIVLFVYISINGHVSLSPAALLLTVVARATGHDNKDVENAEKNRSTKSTSFLLGFILRCRYN</sequence>
<evidence type="ECO:0000313" key="1">
    <source>
        <dbReference type="EMBL" id="KAA8582461.1"/>
    </source>
</evidence>
<reference evidence="1 2" key="1">
    <citation type="submission" date="2019-08" db="EMBL/GenBank/DDBJ databases">
        <title>A chromosome-level genome assembly, high-density linkage maps, and genome scans reveal the genomic architecture of hybrid incompatibilities underlying speciation via character displacement in darters (Percidae: Etheostominae).</title>
        <authorList>
            <person name="Moran R.L."/>
            <person name="Catchen J.M."/>
            <person name="Fuller R.C."/>
        </authorList>
    </citation>
    <scope>NUCLEOTIDE SEQUENCE [LARGE SCALE GENOMIC DNA]</scope>
    <source>
        <strain evidence="1">EspeVRDwgs_2016</strain>
        <tissue evidence="1">Muscle</tissue>
    </source>
</reference>
<accession>A0A5J5CS85</accession>
<dbReference type="AlphaFoldDB" id="A0A5J5CS85"/>
<protein>
    <submittedName>
        <fullName evidence="1">Uncharacterized protein</fullName>
    </submittedName>
</protein>
<comment type="caution">
    <text evidence="1">The sequence shown here is derived from an EMBL/GenBank/DDBJ whole genome shotgun (WGS) entry which is preliminary data.</text>
</comment>
<name>A0A5J5CS85_9PERO</name>
<dbReference type="EMBL" id="VOFY01000019">
    <property type="protein sequence ID" value="KAA8582461.1"/>
    <property type="molecule type" value="Genomic_DNA"/>
</dbReference>
<keyword evidence="2" id="KW-1185">Reference proteome</keyword>
<proteinExistence type="predicted"/>
<gene>
    <name evidence="1" type="ORF">FQN60_006132</name>
</gene>